<evidence type="ECO:0000313" key="11">
    <source>
        <dbReference type="Proteomes" id="UP000694419"/>
    </source>
</evidence>
<accession>A0A8C3JY92</accession>
<reference evidence="10" key="1">
    <citation type="submission" date="2025-08" db="UniProtKB">
        <authorList>
            <consortium name="Ensembl"/>
        </authorList>
    </citation>
    <scope>IDENTIFICATION</scope>
</reference>
<dbReference type="Pfam" id="PF01039">
    <property type="entry name" value="Carboxyl_trans"/>
    <property type="match status" value="1"/>
</dbReference>
<comment type="subunit">
    <text evidence="3">The holoenzyme is a dodecamer composed of 6 PCCA/alpha subunits and 6 PCCB/beta subunits.</text>
</comment>
<dbReference type="GO" id="GO:0005739">
    <property type="term" value="C:mitochondrion"/>
    <property type="evidence" value="ECO:0007669"/>
    <property type="project" value="TreeGrafter"/>
</dbReference>
<sequence>RAGRQSLSTRTSQGQRFRNKCFLALRGSSGPPSSGLTARERILLLLDPDSFDEYDMFVEHRCSDFGMDSSKNKYPGDSVVTGRGRINGRLAYVFSQRNVLCSGVVPQISLIMGPCAGGAVYSPALTDFTFMVKDTSYLFITGPDVVKSVTNEDVTQEQLGGAKTHTAVSGVAHRAFENDIDALLNLREFFNYLPLSNRDPAPVRECHDPSDRLVPELDTVVPTESTKAYDMLDIIHSIADEREFFEIMPAYARNIVVGFARMNGRTVGIVGNQPKVASGCLDINSSVKGARFVRFCDAFNIPLITFVDVPGFLPGTAQEYGGIIRHGAKLLFAFAEATVPKITVITRKAYGGAYDVMSSKHLRGDANYAWPTAEVAVMGAKGAVQIIFRGKEADREAEYVEKFANPFPAAMRGFVDDIIQPSTTRLRICHDLEVLAGKTQSSPWKKHANIPL</sequence>
<dbReference type="PROSITE" id="PS50980">
    <property type="entry name" value="COA_CT_NTER"/>
    <property type="match status" value="1"/>
</dbReference>
<dbReference type="PANTHER" id="PTHR43842:SF2">
    <property type="entry name" value="PROPIONYL-COA CARBOXYLASE BETA CHAIN, MITOCHONDRIAL"/>
    <property type="match status" value="1"/>
</dbReference>
<organism evidence="10 11">
    <name type="scientific">Calidris pygmaea</name>
    <name type="common">Spoon-billed sandpiper</name>
    <dbReference type="NCBI Taxonomy" id="425635"/>
    <lineage>
        <taxon>Eukaryota</taxon>
        <taxon>Metazoa</taxon>
        <taxon>Chordata</taxon>
        <taxon>Craniata</taxon>
        <taxon>Vertebrata</taxon>
        <taxon>Euteleostomi</taxon>
        <taxon>Archelosauria</taxon>
        <taxon>Archosauria</taxon>
        <taxon>Dinosauria</taxon>
        <taxon>Saurischia</taxon>
        <taxon>Theropoda</taxon>
        <taxon>Coelurosauria</taxon>
        <taxon>Aves</taxon>
        <taxon>Neognathae</taxon>
        <taxon>Neoaves</taxon>
        <taxon>Charadriiformes</taxon>
        <taxon>Scolopacidae</taxon>
        <taxon>Calidris</taxon>
    </lineage>
</organism>
<reference evidence="10" key="2">
    <citation type="submission" date="2025-09" db="UniProtKB">
        <authorList>
            <consortium name="Ensembl"/>
        </authorList>
    </citation>
    <scope>IDENTIFICATION</scope>
</reference>
<comment type="pathway">
    <text evidence="1">Metabolic intermediate metabolism; propanoyl-CoA degradation; succinyl-CoA from propanoyl-CoA: step 1/3.</text>
</comment>
<evidence type="ECO:0000256" key="4">
    <source>
        <dbReference type="ARBA" id="ARBA00041138"/>
    </source>
</evidence>
<feature type="domain" description="CoA carboxyltransferase C-terminal" evidence="9">
    <location>
        <begin position="209"/>
        <end position="446"/>
    </location>
</feature>
<comment type="catalytic activity">
    <reaction evidence="7">
        <text>propanoyl-CoA + hydrogencarbonate + ATP = (S)-methylmalonyl-CoA + ADP + phosphate + H(+)</text>
        <dbReference type="Rhea" id="RHEA:23720"/>
        <dbReference type="ChEBI" id="CHEBI:15378"/>
        <dbReference type="ChEBI" id="CHEBI:17544"/>
        <dbReference type="ChEBI" id="CHEBI:30616"/>
        <dbReference type="ChEBI" id="CHEBI:43474"/>
        <dbReference type="ChEBI" id="CHEBI:57327"/>
        <dbReference type="ChEBI" id="CHEBI:57392"/>
        <dbReference type="ChEBI" id="CHEBI:456216"/>
        <dbReference type="EC" id="6.4.1.3"/>
    </reaction>
    <physiologicalReaction direction="left-to-right" evidence="7">
        <dbReference type="Rhea" id="RHEA:23721"/>
    </physiologicalReaction>
</comment>
<dbReference type="InterPro" id="IPR029045">
    <property type="entry name" value="ClpP/crotonase-like_dom_sf"/>
</dbReference>
<dbReference type="GO" id="GO:0004658">
    <property type="term" value="F:propionyl-CoA carboxylase activity"/>
    <property type="evidence" value="ECO:0007669"/>
    <property type="project" value="UniProtKB-EC"/>
</dbReference>
<evidence type="ECO:0000259" key="9">
    <source>
        <dbReference type="PROSITE" id="PS50989"/>
    </source>
</evidence>
<dbReference type="InterPro" id="IPR051047">
    <property type="entry name" value="AccD/PCCB"/>
</dbReference>
<evidence type="ECO:0000313" key="10">
    <source>
        <dbReference type="Ensembl" id="ENSCPGP00000015262.1"/>
    </source>
</evidence>
<evidence type="ECO:0000256" key="5">
    <source>
        <dbReference type="ARBA" id="ARBA00042797"/>
    </source>
</evidence>
<evidence type="ECO:0000256" key="7">
    <source>
        <dbReference type="ARBA" id="ARBA00049495"/>
    </source>
</evidence>
<keyword evidence="11" id="KW-1185">Reference proteome</keyword>
<dbReference type="PROSITE" id="PS50989">
    <property type="entry name" value="COA_CT_CTER"/>
    <property type="match status" value="1"/>
</dbReference>
<dbReference type="Gene3D" id="3.90.226.10">
    <property type="entry name" value="2-enoyl-CoA Hydratase, Chain A, domain 1"/>
    <property type="match status" value="3"/>
</dbReference>
<protein>
    <recommendedName>
        <fullName evidence="4">Propionyl-CoA carboxylase beta chain, mitochondrial</fullName>
        <ecNumber evidence="2">6.4.1.3</ecNumber>
    </recommendedName>
    <alternativeName>
        <fullName evidence="5">Propanoyl-CoA:carbon dioxide ligase subunit beta</fullName>
    </alternativeName>
</protein>
<proteinExistence type="predicted"/>
<dbReference type="InterPro" id="IPR011763">
    <property type="entry name" value="COA_CT_C"/>
</dbReference>
<evidence type="ECO:0000256" key="3">
    <source>
        <dbReference type="ARBA" id="ARBA00038567"/>
    </source>
</evidence>
<comment type="catalytic activity">
    <reaction evidence="6">
        <text>butanoyl-CoA + hydrogencarbonate + ATP = (2S)-ethylmalonyl-CoA + ADP + phosphate + H(+)</text>
        <dbReference type="Rhea" id="RHEA:59520"/>
        <dbReference type="ChEBI" id="CHEBI:15378"/>
        <dbReference type="ChEBI" id="CHEBI:17544"/>
        <dbReference type="ChEBI" id="CHEBI:30616"/>
        <dbReference type="ChEBI" id="CHEBI:43474"/>
        <dbReference type="ChEBI" id="CHEBI:57371"/>
        <dbReference type="ChEBI" id="CHEBI:60909"/>
        <dbReference type="ChEBI" id="CHEBI:456216"/>
    </reaction>
    <physiologicalReaction direction="left-to-right" evidence="6">
        <dbReference type="Rhea" id="RHEA:59521"/>
    </physiologicalReaction>
</comment>
<dbReference type="Ensembl" id="ENSCPGT00000016714.1">
    <property type="protein sequence ID" value="ENSCPGP00000015262.1"/>
    <property type="gene ID" value="ENSCPGG00000009862.1"/>
</dbReference>
<dbReference type="FunFam" id="3.90.226.10:FF:000017">
    <property type="entry name" value="Propionyl-CoA carboxylase subunit beta 5"/>
    <property type="match status" value="1"/>
</dbReference>
<dbReference type="PANTHER" id="PTHR43842">
    <property type="entry name" value="PROPIONYL-COA CARBOXYLASE BETA CHAIN"/>
    <property type="match status" value="1"/>
</dbReference>
<dbReference type="InterPro" id="IPR034733">
    <property type="entry name" value="AcCoA_carboxyl_beta"/>
</dbReference>
<dbReference type="AlphaFoldDB" id="A0A8C3JY92"/>
<evidence type="ECO:0000256" key="2">
    <source>
        <dbReference type="ARBA" id="ARBA00013050"/>
    </source>
</evidence>
<feature type="domain" description="CoA carboxyltransferase N-terminal" evidence="8">
    <location>
        <begin position="1"/>
        <end position="205"/>
    </location>
</feature>
<evidence type="ECO:0000259" key="8">
    <source>
        <dbReference type="PROSITE" id="PS50980"/>
    </source>
</evidence>
<dbReference type="InterPro" id="IPR011762">
    <property type="entry name" value="COA_CT_N"/>
</dbReference>
<evidence type="ECO:0000256" key="6">
    <source>
        <dbReference type="ARBA" id="ARBA00048208"/>
    </source>
</evidence>
<dbReference type="EC" id="6.4.1.3" evidence="2"/>
<name>A0A8C3JY92_9CHAR</name>
<evidence type="ECO:0000256" key="1">
    <source>
        <dbReference type="ARBA" id="ARBA00005060"/>
    </source>
</evidence>
<dbReference type="SUPFAM" id="SSF52096">
    <property type="entry name" value="ClpP/crotonase"/>
    <property type="match status" value="2"/>
</dbReference>
<dbReference type="Proteomes" id="UP000694419">
    <property type="component" value="Unplaced"/>
</dbReference>